<name>A0A9W9P2B3_PENCI</name>
<evidence type="ECO:0000313" key="1">
    <source>
        <dbReference type="EMBL" id="KAJ5234062.1"/>
    </source>
</evidence>
<reference evidence="1" key="1">
    <citation type="submission" date="2022-11" db="EMBL/GenBank/DDBJ databases">
        <authorList>
            <person name="Petersen C."/>
        </authorList>
    </citation>
    <scope>NUCLEOTIDE SEQUENCE</scope>
    <source>
        <strain evidence="1">IBT 23319</strain>
    </source>
</reference>
<accession>A0A9W9P2B3</accession>
<keyword evidence="2" id="KW-1185">Reference proteome</keyword>
<evidence type="ECO:0000313" key="2">
    <source>
        <dbReference type="Proteomes" id="UP001147733"/>
    </source>
</evidence>
<comment type="caution">
    <text evidence="1">The sequence shown here is derived from an EMBL/GenBank/DDBJ whole genome shotgun (WGS) entry which is preliminary data.</text>
</comment>
<dbReference type="GeneID" id="81383915"/>
<proteinExistence type="predicted"/>
<protein>
    <submittedName>
        <fullName evidence="1">Uncharacterized protein</fullName>
    </submittedName>
</protein>
<reference evidence="1" key="2">
    <citation type="journal article" date="2023" name="IMA Fungus">
        <title>Comparative genomic study of the Penicillium genus elucidates a diverse pangenome and 15 lateral gene transfer events.</title>
        <authorList>
            <person name="Petersen C."/>
            <person name="Sorensen T."/>
            <person name="Nielsen M.R."/>
            <person name="Sondergaard T.E."/>
            <person name="Sorensen J.L."/>
            <person name="Fitzpatrick D.A."/>
            <person name="Frisvad J.C."/>
            <person name="Nielsen K.L."/>
        </authorList>
    </citation>
    <scope>NUCLEOTIDE SEQUENCE</scope>
    <source>
        <strain evidence="1">IBT 23319</strain>
    </source>
</reference>
<sequence>MPIVPKGHHHAASAPIFHPIIILQDAPPSRPNAGLVSPLQTSSRLVHSDAANTKTSLQMPSPSIKHWVLDGANRAKSPLHYATLAHARFDMAPPSPELA</sequence>
<gene>
    <name evidence="1" type="ORF">N7469_005828</name>
</gene>
<dbReference type="EMBL" id="JAPQKT010000004">
    <property type="protein sequence ID" value="KAJ5234062.1"/>
    <property type="molecule type" value="Genomic_DNA"/>
</dbReference>
<dbReference type="RefSeq" id="XP_056501562.1">
    <property type="nucleotide sequence ID" value="XM_056644748.1"/>
</dbReference>
<dbReference type="AlphaFoldDB" id="A0A9W9P2B3"/>
<organism evidence="1 2">
    <name type="scientific">Penicillium citrinum</name>
    <dbReference type="NCBI Taxonomy" id="5077"/>
    <lineage>
        <taxon>Eukaryota</taxon>
        <taxon>Fungi</taxon>
        <taxon>Dikarya</taxon>
        <taxon>Ascomycota</taxon>
        <taxon>Pezizomycotina</taxon>
        <taxon>Eurotiomycetes</taxon>
        <taxon>Eurotiomycetidae</taxon>
        <taxon>Eurotiales</taxon>
        <taxon>Aspergillaceae</taxon>
        <taxon>Penicillium</taxon>
    </lineage>
</organism>
<dbReference type="Proteomes" id="UP001147733">
    <property type="component" value="Unassembled WGS sequence"/>
</dbReference>